<keyword evidence="3" id="KW-1185">Reference proteome</keyword>
<evidence type="ECO:0000313" key="3">
    <source>
        <dbReference type="Proteomes" id="UP001240984"/>
    </source>
</evidence>
<reference evidence="2 3" key="1">
    <citation type="submission" date="2023-07" db="EMBL/GenBank/DDBJ databases">
        <title>Sequencing the genomes of 1000 actinobacteria strains.</title>
        <authorList>
            <person name="Klenk H.-P."/>
        </authorList>
    </citation>
    <scope>NUCLEOTIDE SEQUENCE [LARGE SCALE GENOMIC DNA]</scope>
    <source>
        <strain evidence="2 3">DSM 44710</strain>
    </source>
</reference>
<accession>A0ABT9MJX9</accession>
<dbReference type="EMBL" id="JAUSRA010000001">
    <property type="protein sequence ID" value="MDP9791725.1"/>
    <property type="molecule type" value="Genomic_DNA"/>
</dbReference>
<dbReference type="Pfam" id="PF04149">
    <property type="entry name" value="DUF397"/>
    <property type="match status" value="1"/>
</dbReference>
<sequence>MPADHQLQWRRACGNGACVEVATTPSNAFVRDSKAPHDARLAVSGSAWSAFITAVAGGGIPTDRH</sequence>
<proteinExistence type="predicted"/>
<evidence type="ECO:0000259" key="1">
    <source>
        <dbReference type="Pfam" id="PF04149"/>
    </source>
</evidence>
<protein>
    <recommendedName>
        <fullName evidence="1">DUF397 domain-containing protein</fullName>
    </recommendedName>
</protein>
<organism evidence="2 3">
    <name type="scientific">Catenuloplanes nepalensis</name>
    <dbReference type="NCBI Taxonomy" id="587533"/>
    <lineage>
        <taxon>Bacteria</taxon>
        <taxon>Bacillati</taxon>
        <taxon>Actinomycetota</taxon>
        <taxon>Actinomycetes</taxon>
        <taxon>Micromonosporales</taxon>
        <taxon>Micromonosporaceae</taxon>
        <taxon>Catenuloplanes</taxon>
    </lineage>
</organism>
<comment type="caution">
    <text evidence="2">The sequence shown here is derived from an EMBL/GenBank/DDBJ whole genome shotgun (WGS) entry which is preliminary data.</text>
</comment>
<evidence type="ECO:0000313" key="2">
    <source>
        <dbReference type="EMBL" id="MDP9791725.1"/>
    </source>
</evidence>
<dbReference type="InterPro" id="IPR007278">
    <property type="entry name" value="DUF397"/>
</dbReference>
<gene>
    <name evidence="2" type="ORF">J2S43_000237</name>
</gene>
<feature type="domain" description="DUF397" evidence="1">
    <location>
        <begin position="13"/>
        <end position="55"/>
    </location>
</feature>
<name>A0ABT9MJX9_9ACTN</name>
<dbReference type="Proteomes" id="UP001240984">
    <property type="component" value="Unassembled WGS sequence"/>
</dbReference>